<dbReference type="HOGENOM" id="CLU_2550885_0_0_11"/>
<evidence type="ECO:0000313" key="2">
    <source>
        <dbReference type="Proteomes" id="UP000000328"/>
    </source>
</evidence>
<dbReference type="AlphaFoldDB" id="A0A0H3DCW1"/>
<evidence type="ECO:0000313" key="1">
    <source>
        <dbReference type="EMBL" id="ADJ47479.1"/>
    </source>
</evidence>
<dbReference type="GeneID" id="92873405"/>
<name>A0A0H3DCW1_AMYMU</name>
<dbReference type="eggNOG" id="ENOG502ZRHS">
    <property type="taxonomic scope" value="Bacteria"/>
</dbReference>
<organism evidence="1 2">
    <name type="scientific">Amycolatopsis mediterranei (strain U-32)</name>
    <dbReference type="NCBI Taxonomy" id="749927"/>
    <lineage>
        <taxon>Bacteria</taxon>
        <taxon>Bacillati</taxon>
        <taxon>Actinomycetota</taxon>
        <taxon>Actinomycetes</taxon>
        <taxon>Pseudonocardiales</taxon>
        <taxon>Pseudonocardiaceae</taxon>
        <taxon>Amycolatopsis</taxon>
    </lineage>
</organism>
<dbReference type="PATRIC" id="fig|749927.5.peg.5948"/>
<gene>
    <name evidence="1" type="ordered locus">AMED_5728</name>
</gene>
<dbReference type="OrthoDB" id="3698235at2"/>
<dbReference type="RefSeq" id="WP_013227537.1">
    <property type="nucleotide sequence ID" value="NC_014318.1"/>
</dbReference>
<accession>A0A0H3DCW1</accession>
<dbReference type="Proteomes" id="UP000000328">
    <property type="component" value="Chromosome"/>
</dbReference>
<dbReference type="KEGG" id="amd:AMED_5728"/>
<sequence>MTVETHQADDITAEVDSWLTSEFASLLPAADITAIVRSARSDLEGQIVPEAMGEMLHRLARFRVLRTLERS</sequence>
<protein>
    <submittedName>
        <fullName evidence="1">Uncharacterized protein</fullName>
    </submittedName>
</protein>
<proteinExistence type="predicted"/>
<dbReference type="EMBL" id="CP002000">
    <property type="protein sequence ID" value="ADJ47479.1"/>
    <property type="molecule type" value="Genomic_DNA"/>
</dbReference>
<reference evidence="1 2" key="1">
    <citation type="journal article" date="2010" name="Cell Res.">
        <title>Complete genome sequence of the rifamycin SV-producing Amycolatopsis mediterranei U32 revealed its genetic characteristics in phylogeny and metabolism.</title>
        <authorList>
            <person name="Zhao W."/>
            <person name="Zhong Y."/>
            <person name="Yuan H."/>
            <person name="Wang J."/>
            <person name="Zheng H."/>
            <person name="Wang Y."/>
            <person name="Cen X."/>
            <person name="Xu F."/>
            <person name="Bai J."/>
            <person name="Han X."/>
            <person name="Lu G."/>
            <person name="Zhu Y."/>
            <person name="Shao Z."/>
            <person name="Yan H."/>
            <person name="Li C."/>
            <person name="Peng N."/>
            <person name="Zhang Z."/>
            <person name="Zhang Y."/>
            <person name="Lin W."/>
            <person name="Fan Y."/>
            <person name="Qin Z."/>
            <person name="Hu Y."/>
            <person name="Zhu B."/>
            <person name="Wang S."/>
            <person name="Ding X."/>
            <person name="Zhao G.P."/>
        </authorList>
    </citation>
    <scope>NUCLEOTIDE SEQUENCE [LARGE SCALE GENOMIC DNA]</scope>
    <source>
        <strain evidence="2">U-32</strain>
    </source>
</reference>